<comment type="caution">
    <text evidence="1">The sequence shown here is derived from an EMBL/GenBank/DDBJ whole genome shotgun (WGS) entry which is preliminary data.</text>
</comment>
<accession>A0A7X0KZI4</accession>
<dbReference type="AlphaFoldDB" id="A0A7X0KZI4"/>
<proteinExistence type="predicted"/>
<evidence type="ECO:0000313" key="1">
    <source>
        <dbReference type="EMBL" id="MBB6396480.1"/>
    </source>
</evidence>
<gene>
    <name evidence="1" type="ORF">BKA00_003394</name>
</gene>
<organism evidence="1 2">
    <name type="scientific">Actinomadura coerulea</name>
    <dbReference type="NCBI Taxonomy" id="46159"/>
    <lineage>
        <taxon>Bacteria</taxon>
        <taxon>Bacillati</taxon>
        <taxon>Actinomycetota</taxon>
        <taxon>Actinomycetes</taxon>
        <taxon>Streptosporangiales</taxon>
        <taxon>Thermomonosporaceae</taxon>
        <taxon>Actinomadura</taxon>
    </lineage>
</organism>
<dbReference type="RefSeq" id="WP_185026185.1">
    <property type="nucleotide sequence ID" value="NZ_JACHMQ010000001.1"/>
</dbReference>
<name>A0A7X0KZI4_9ACTN</name>
<protein>
    <submittedName>
        <fullName evidence="1">Uncharacterized protein</fullName>
    </submittedName>
</protein>
<evidence type="ECO:0000313" key="2">
    <source>
        <dbReference type="Proteomes" id="UP000546324"/>
    </source>
</evidence>
<dbReference type="Proteomes" id="UP000546324">
    <property type="component" value="Unassembled WGS sequence"/>
</dbReference>
<reference evidence="1 2" key="1">
    <citation type="submission" date="2020-08" db="EMBL/GenBank/DDBJ databases">
        <title>Sequencing the genomes of 1000 actinobacteria strains.</title>
        <authorList>
            <person name="Klenk H.-P."/>
        </authorList>
    </citation>
    <scope>NUCLEOTIDE SEQUENCE [LARGE SCALE GENOMIC DNA]</scope>
    <source>
        <strain evidence="1 2">DSM 43675</strain>
    </source>
</reference>
<sequence>METSYSFTTVRVDPDGTSHISVHLIPDRQMSVYCSDGGHRAQIAFIHAGANVTITPTNPESPTAEDLVTARRLAELFGRYAAEVERLHTLNGTSTPRESAA</sequence>
<dbReference type="EMBL" id="JACHMQ010000001">
    <property type="protein sequence ID" value="MBB6396480.1"/>
    <property type="molecule type" value="Genomic_DNA"/>
</dbReference>
<keyword evidence="2" id="KW-1185">Reference proteome</keyword>